<gene>
    <name evidence="1" type="ORF">HYN46_13105</name>
</gene>
<name>A0A345P8S5_9GAMM</name>
<dbReference type="SUPFAM" id="SSF51161">
    <property type="entry name" value="Trimeric LpxA-like enzymes"/>
    <property type="match status" value="1"/>
</dbReference>
<organism evidence="1 2">
    <name type="scientific">Aquirhabdus parva</name>
    <dbReference type="NCBI Taxonomy" id="2283318"/>
    <lineage>
        <taxon>Bacteria</taxon>
        <taxon>Pseudomonadati</taxon>
        <taxon>Pseudomonadota</taxon>
        <taxon>Gammaproteobacteria</taxon>
        <taxon>Moraxellales</taxon>
        <taxon>Moraxellaceae</taxon>
        <taxon>Aquirhabdus</taxon>
    </lineage>
</organism>
<proteinExistence type="predicted"/>
<accession>A0A345P8S5</accession>
<keyword evidence="1" id="KW-0808">Transferase</keyword>
<dbReference type="Proteomes" id="UP000253940">
    <property type="component" value="Chromosome"/>
</dbReference>
<dbReference type="InterPro" id="IPR011004">
    <property type="entry name" value="Trimer_LpxA-like_sf"/>
</dbReference>
<dbReference type="OrthoDB" id="9800846at2"/>
<keyword evidence="2" id="KW-1185">Reference proteome</keyword>
<dbReference type="Gene3D" id="2.160.10.10">
    <property type="entry name" value="Hexapeptide repeat proteins"/>
    <property type="match status" value="1"/>
</dbReference>
<dbReference type="KEGG" id="mbah:HYN46_13105"/>
<dbReference type="GO" id="GO:0016740">
    <property type="term" value="F:transferase activity"/>
    <property type="evidence" value="ECO:0007669"/>
    <property type="project" value="UniProtKB-KW"/>
</dbReference>
<reference evidence="1 2" key="1">
    <citation type="submission" date="2018-07" db="EMBL/GenBank/DDBJ databases">
        <title>Genome sequencing of Moraxellaceae gen. HYN0046.</title>
        <authorList>
            <person name="Kim M."/>
            <person name="Yi H."/>
        </authorList>
    </citation>
    <scope>NUCLEOTIDE SEQUENCE [LARGE SCALE GENOMIC DNA]</scope>
    <source>
        <strain evidence="1 2">HYN0046</strain>
    </source>
</reference>
<dbReference type="AlphaFoldDB" id="A0A345P8S5"/>
<dbReference type="EMBL" id="CP031222">
    <property type="protein sequence ID" value="AXI03684.1"/>
    <property type="molecule type" value="Genomic_DNA"/>
</dbReference>
<evidence type="ECO:0000313" key="1">
    <source>
        <dbReference type="EMBL" id="AXI03684.1"/>
    </source>
</evidence>
<evidence type="ECO:0000313" key="2">
    <source>
        <dbReference type="Proteomes" id="UP000253940"/>
    </source>
</evidence>
<protein>
    <submittedName>
        <fullName evidence="1">Acetyltransferase</fullName>
    </submittedName>
</protein>
<dbReference type="RefSeq" id="WP_114899792.1">
    <property type="nucleotide sequence ID" value="NZ_CP031222.1"/>
</dbReference>
<sequence>MKIVTEHDYIGQSNDHPWQSKFVVLQYEQGGYSFFPHAMYRNWFDDEVDTGQLFIGRCSGLGVGTVVNCDTEHQCLRIGRFVSGGQRLRFLLNGQHHTQTISTAMLGIHGMGLQHPYPPQYADSVIKNDVWLGDEVMMLGGGVVENGCIIGARSLLPPNFKSEPYGIYAGSPAKLIRFRFSEKIRECLLQLAWWDMPLSWIQTHNAFFLQDLGTDEGKSLEMLMELMQLKTQAEAVQLEE</sequence>